<dbReference type="EC" id="1.17.99.6" evidence="4 17"/>
<feature type="binding site" evidence="17">
    <location>
        <position position="94"/>
    </location>
    <ligand>
        <name>[4Fe-4S] cluster</name>
        <dbReference type="ChEBI" id="CHEBI:49883"/>
    </ligand>
</feature>
<comment type="catalytic activity">
    <reaction evidence="16 17">
        <text>epoxyqueuosine(34) in tRNA + AH2 = queuosine(34) in tRNA + A + H2O</text>
        <dbReference type="Rhea" id="RHEA:32159"/>
        <dbReference type="Rhea" id="RHEA-COMP:18571"/>
        <dbReference type="Rhea" id="RHEA-COMP:18582"/>
        <dbReference type="ChEBI" id="CHEBI:13193"/>
        <dbReference type="ChEBI" id="CHEBI:15377"/>
        <dbReference type="ChEBI" id="CHEBI:17499"/>
        <dbReference type="ChEBI" id="CHEBI:194431"/>
        <dbReference type="ChEBI" id="CHEBI:194443"/>
        <dbReference type="EC" id="1.17.99.6"/>
    </reaction>
</comment>
<keyword evidence="8 17" id="KW-0479">Metal-binding</keyword>
<evidence type="ECO:0000256" key="6">
    <source>
        <dbReference type="ARBA" id="ARBA00022485"/>
    </source>
</evidence>
<dbReference type="Pfam" id="PF02677">
    <property type="entry name" value="QueH"/>
    <property type="match status" value="1"/>
</dbReference>
<keyword evidence="10 17" id="KW-0560">Oxidoreductase</keyword>
<gene>
    <name evidence="17" type="primary">queH</name>
    <name evidence="18" type="ORF">A2227_02105</name>
</gene>
<dbReference type="GO" id="GO:0008616">
    <property type="term" value="P:tRNA queuosine(34) biosynthetic process"/>
    <property type="evidence" value="ECO:0007669"/>
    <property type="project" value="UniProtKB-UniRule"/>
</dbReference>
<dbReference type="STRING" id="1797994.A2227_02105"/>
<evidence type="ECO:0000256" key="12">
    <source>
        <dbReference type="ARBA" id="ARBA00023014"/>
    </source>
</evidence>
<evidence type="ECO:0000256" key="17">
    <source>
        <dbReference type="HAMAP-Rule" id="MF_02089"/>
    </source>
</evidence>
<protein>
    <recommendedName>
        <fullName evidence="5 17">Epoxyqueuosine reductase QueH</fullName>
        <ecNumber evidence="4 17">1.17.99.6</ecNumber>
    </recommendedName>
    <alternativeName>
        <fullName evidence="15 17">Queuosine biosynthesis protein QueH</fullName>
    </alternativeName>
</protein>
<evidence type="ECO:0000256" key="3">
    <source>
        <dbReference type="ARBA" id="ARBA00008207"/>
    </source>
</evidence>
<evidence type="ECO:0000256" key="7">
    <source>
        <dbReference type="ARBA" id="ARBA00022694"/>
    </source>
</evidence>
<evidence type="ECO:0000256" key="1">
    <source>
        <dbReference type="ARBA" id="ARBA00002268"/>
    </source>
</evidence>
<keyword evidence="9 17" id="KW-0671">Queuosine biosynthesis</keyword>
<dbReference type="PANTHER" id="PTHR36701">
    <property type="entry name" value="EPOXYQUEUOSINE REDUCTASE QUEH"/>
    <property type="match status" value="1"/>
</dbReference>
<dbReference type="InterPro" id="IPR003828">
    <property type="entry name" value="QueH"/>
</dbReference>
<dbReference type="GO" id="GO:0046872">
    <property type="term" value="F:metal ion binding"/>
    <property type="evidence" value="ECO:0007669"/>
    <property type="project" value="UniProtKB-KW"/>
</dbReference>
<dbReference type="GO" id="GO:0051539">
    <property type="term" value="F:4 iron, 4 sulfur cluster binding"/>
    <property type="evidence" value="ECO:0007669"/>
    <property type="project" value="UniProtKB-UniRule"/>
</dbReference>
<comment type="similarity">
    <text evidence="3 17">Belongs to the QueH family.</text>
</comment>
<keyword evidence="11 17" id="KW-0408">Iron</keyword>
<evidence type="ECO:0000256" key="10">
    <source>
        <dbReference type="ARBA" id="ARBA00023002"/>
    </source>
</evidence>
<feature type="binding site" evidence="17">
    <location>
        <position position="97"/>
    </location>
    <ligand>
        <name>[4Fe-4S] cluster</name>
        <dbReference type="ChEBI" id="CHEBI:49883"/>
    </ligand>
</feature>
<feature type="binding site" evidence="17">
    <location>
        <position position="17"/>
    </location>
    <ligand>
        <name>[4Fe-4S] cluster</name>
        <dbReference type="ChEBI" id="CHEBI:49883"/>
    </ligand>
</feature>
<keyword evidence="7 17" id="KW-0819">tRNA processing</keyword>
<keyword evidence="6 17" id="KW-0004">4Fe-4S</keyword>
<organism evidence="18 19">
    <name type="scientific">Candidatus Falkowbacteria bacterium RIFOXYA2_FULL_47_19</name>
    <dbReference type="NCBI Taxonomy" id="1797994"/>
    <lineage>
        <taxon>Bacteria</taxon>
        <taxon>Candidatus Falkowiibacteriota</taxon>
    </lineage>
</organism>
<evidence type="ECO:0000313" key="19">
    <source>
        <dbReference type="Proteomes" id="UP000178367"/>
    </source>
</evidence>
<evidence type="ECO:0000256" key="4">
    <source>
        <dbReference type="ARBA" id="ARBA00012622"/>
    </source>
</evidence>
<comment type="caution">
    <text evidence="18">The sequence shown here is derived from an EMBL/GenBank/DDBJ whole genome shotgun (WGS) entry which is preliminary data.</text>
</comment>
<comment type="pathway">
    <text evidence="2 17">tRNA modification; tRNA-queuosine biosynthesis.</text>
</comment>
<reference evidence="18 19" key="1">
    <citation type="journal article" date="2016" name="Nat. Commun.">
        <title>Thousands of microbial genomes shed light on interconnected biogeochemical processes in an aquifer system.</title>
        <authorList>
            <person name="Anantharaman K."/>
            <person name="Brown C.T."/>
            <person name="Hug L.A."/>
            <person name="Sharon I."/>
            <person name="Castelle C.J."/>
            <person name="Probst A.J."/>
            <person name="Thomas B.C."/>
            <person name="Singh A."/>
            <person name="Wilkins M.J."/>
            <person name="Karaoz U."/>
            <person name="Brodie E.L."/>
            <person name="Williams K.H."/>
            <person name="Hubbard S.S."/>
            <person name="Banfield J.F."/>
        </authorList>
    </citation>
    <scope>NUCLEOTIDE SEQUENCE [LARGE SCALE GENOMIC DNA]</scope>
</reference>
<evidence type="ECO:0000256" key="2">
    <source>
        <dbReference type="ARBA" id="ARBA00004691"/>
    </source>
</evidence>
<keyword evidence="12 17" id="KW-0411">Iron-sulfur</keyword>
<sequence length="183" mass="21292">MENQSSKKAELLLHICCIGCGAYVGKMLDEEFSVSLFFYNPNIYPEIEYKKRLEEIERIAKHLSLPLYLGAYEHRSWLESVRGHETDKEKGERCLICYRERLRETAKMAQEKKIGFFSTTLTISPHKDARAISGIGSDLSLKYNVKFLDRDFKKQDGFKKSVALSHDLGLYRQNYCGCEFSRR</sequence>
<dbReference type="UniPathway" id="UPA00392"/>
<dbReference type="EMBL" id="MFGB01000008">
    <property type="protein sequence ID" value="OGF27392.1"/>
    <property type="molecule type" value="Genomic_DNA"/>
</dbReference>
<proteinExistence type="inferred from homology"/>
<dbReference type="HAMAP" id="MF_02089">
    <property type="entry name" value="QueH"/>
    <property type="match status" value="1"/>
</dbReference>
<accession>A0A1F5SL49</accession>
<name>A0A1F5SL49_9BACT</name>
<feature type="binding site" evidence="17">
    <location>
        <position position="16"/>
    </location>
    <ligand>
        <name>[4Fe-4S] cluster</name>
        <dbReference type="ChEBI" id="CHEBI:49883"/>
    </ligand>
</feature>
<evidence type="ECO:0000313" key="18">
    <source>
        <dbReference type="EMBL" id="OGF27392.1"/>
    </source>
</evidence>
<feature type="disulfide bond" description="Redox-active" evidence="17">
    <location>
        <begin position="176"/>
        <end position="178"/>
    </location>
</feature>
<evidence type="ECO:0000256" key="11">
    <source>
        <dbReference type="ARBA" id="ARBA00023004"/>
    </source>
</evidence>
<evidence type="ECO:0000256" key="15">
    <source>
        <dbReference type="ARBA" id="ARBA00031446"/>
    </source>
</evidence>
<evidence type="ECO:0000256" key="13">
    <source>
        <dbReference type="ARBA" id="ARBA00023157"/>
    </source>
</evidence>
<dbReference type="AlphaFoldDB" id="A0A1F5SL49"/>
<evidence type="ECO:0000256" key="5">
    <source>
        <dbReference type="ARBA" id="ARBA00016895"/>
    </source>
</evidence>
<keyword evidence="13 17" id="KW-1015">Disulfide bond</keyword>
<evidence type="ECO:0000256" key="16">
    <source>
        <dbReference type="ARBA" id="ARBA00047415"/>
    </source>
</evidence>
<evidence type="ECO:0000256" key="8">
    <source>
        <dbReference type="ARBA" id="ARBA00022723"/>
    </source>
</evidence>
<dbReference type="Proteomes" id="UP000178367">
    <property type="component" value="Unassembled WGS sequence"/>
</dbReference>
<evidence type="ECO:0000256" key="9">
    <source>
        <dbReference type="ARBA" id="ARBA00022785"/>
    </source>
</evidence>
<keyword evidence="14 17" id="KW-0676">Redox-active center</keyword>
<evidence type="ECO:0000256" key="14">
    <source>
        <dbReference type="ARBA" id="ARBA00023284"/>
    </source>
</evidence>
<dbReference type="GO" id="GO:0052693">
    <property type="term" value="F:epoxyqueuosine reductase activity"/>
    <property type="evidence" value="ECO:0007669"/>
    <property type="project" value="UniProtKB-UniRule"/>
</dbReference>
<comment type="function">
    <text evidence="1 17">Catalyzes the conversion of epoxyqueuosine (oQ) to queuosine (Q), which is a hypermodified base found in the wobble positions of tRNA(Asp), tRNA(Asn), tRNA(His) and tRNA(Tyr).</text>
</comment>
<dbReference type="PANTHER" id="PTHR36701:SF1">
    <property type="entry name" value="EPOXYQUEUOSINE REDUCTASE QUEH"/>
    <property type="match status" value="1"/>
</dbReference>